<feature type="non-terminal residue" evidence="2">
    <location>
        <position position="44"/>
    </location>
</feature>
<dbReference type="GO" id="GO:0003677">
    <property type="term" value="F:DNA binding"/>
    <property type="evidence" value="ECO:0007669"/>
    <property type="project" value="InterPro"/>
</dbReference>
<protein>
    <submittedName>
        <fullName evidence="2">RNA polymerase subunit sigma-70</fullName>
    </submittedName>
</protein>
<dbReference type="GO" id="GO:0006352">
    <property type="term" value="P:DNA-templated transcription initiation"/>
    <property type="evidence" value="ECO:0007669"/>
    <property type="project" value="InterPro"/>
</dbReference>
<reference evidence="2" key="1">
    <citation type="submission" date="2020-07" db="EMBL/GenBank/DDBJ databases">
        <title>Huge and variable diversity of episymbiotic CPR bacteria and DPANN archaea in groundwater ecosystems.</title>
        <authorList>
            <person name="He C.Y."/>
            <person name="Keren R."/>
            <person name="Whittaker M."/>
            <person name="Farag I.F."/>
            <person name="Doudna J."/>
            <person name="Cate J.H.D."/>
            <person name="Banfield J.F."/>
        </authorList>
    </citation>
    <scope>NUCLEOTIDE SEQUENCE</scope>
    <source>
        <strain evidence="2">NC_groundwater_1664_Pr3_B-0.1um_52_9</strain>
    </source>
</reference>
<dbReference type="Proteomes" id="UP000807825">
    <property type="component" value="Unassembled WGS sequence"/>
</dbReference>
<dbReference type="InterPro" id="IPR009042">
    <property type="entry name" value="RNA_pol_sigma70_r1_2"/>
</dbReference>
<comment type="caution">
    <text evidence="2">The sequence shown here is derived from an EMBL/GenBank/DDBJ whole genome shotgun (WGS) entry which is preliminary data.</text>
</comment>
<dbReference type="EMBL" id="JACRDE010000192">
    <property type="protein sequence ID" value="MBI5249212.1"/>
    <property type="molecule type" value="Genomic_DNA"/>
</dbReference>
<evidence type="ECO:0000313" key="2">
    <source>
        <dbReference type="EMBL" id="MBI5249212.1"/>
    </source>
</evidence>
<dbReference type="AlphaFoldDB" id="A0A9D6V0P3"/>
<evidence type="ECO:0000313" key="3">
    <source>
        <dbReference type="Proteomes" id="UP000807825"/>
    </source>
</evidence>
<feature type="domain" description="RNA polymerase sigma-70 region 1.2" evidence="1">
    <location>
        <begin position="8"/>
        <end position="39"/>
    </location>
</feature>
<sequence>MNYPIETDGLRIYLSQIERYPVLDRQKEYILALEYRDGRSEEAA</sequence>
<organism evidence="2 3">
    <name type="scientific">Desulfomonile tiedjei</name>
    <dbReference type="NCBI Taxonomy" id="2358"/>
    <lineage>
        <taxon>Bacteria</taxon>
        <taxon>Pseudomonadati</taxon>
        <taxon>Thermodesulfobacteriota</taxon>
        <taxon>Desulfomonilia</taxon>
        <taxon>Desulfomonilales</taxon>
        <taxon>Desulfomonilaceae</taxon>
        <taxon>Desulfomonile</taxon>
    </lineage>
</organism>
<gene>
    <name evidence="2" type="ORF">HY912_06935</name>
</gene>
<dbReference type="Pfam" id="PF00140">
    <property type="entry name" value="Sigma70_r1_2"/>
    <property type="match status" value="1"/>
</dbReference>
<name>A0A9D6V0P3_9BACT</name>
<proteinExistence type="predicted"/>
<evidence type="ECO:0000259" key="1">
    <source>
        <dbReference type="Pfam" id="PF00140"/>
    </source>
</evidence>
<accession>A0A9D6V0P3</accession>
<dbReference type="GO" id="GO:0016987">
    <property type="term" value="F:sigma factor activity"/>
    <property type="evidence" value="ECO:0007669"/>
    <property type="project" value="InterPro"/>
</dbReference>